<keyword evidence="2" id="KW-0378">Hydrolase</keyword>
<evidence type="ECO:0000313" key="2">
    <source>
        <dbReference type="EMBL" id="GAA0594440.1"/>
    </source>
</evidence>
<dbReference type="PANTHER" id="PTHR43194:SF2">
    <property type="entry name" value="PEROXISOMAL MEMBRANE PROTEIN LPX1"/>
    <property type="match status" value="1"/>
</dbReference>
<dbReference type="RefSeq" id="WP_344073450.1">
    <property type="nucleotide sequence ID" value="NZ_BAAACA010000014.1"/>
</dbReference>
<evidence type="ECO:0000313" key="3">
    <source>
        <dbReference type="Proteomes" id="UP001500668"/>
    </source>
</evidence>
<name>A0ABP3QNS6_9ACTN</name>
<dbReference type="Proteomes" id="UP001500668">
    <property type="component" value="Unassembled WGS sequence"/>
</dbReference>
<gene>
    <name evidence="2" type="ORF">GCM10010394_24810</name>
</gene>
<reference evidence="3" key="1">
    <citation type="journal article" date="2019" name="Int. J. Syst. Evol. Microbiol.">
        <title>The Global Catalogue of Microorganisms (GCM) 10K type strain sequencing project: providing services to taxonomists for standard genome sequencing and annotation.</title>
        <authorList>
            <consortium name="The Broad Institute Genomics Platform"/>
            <consortium name="The Broad Institute Genome Sequencing Center for Infectious Disease"/>
            <person name="Wu L."/>
            <person name="Ma J."/>
        </authorList>
    </citation>
    <scope>NUCLEOTIDE SEQUENCE [LARGE SCALE GENOMIC DNA]</scope>
    <source>
        <strain evidence="3">JCM 5067</strain>
    </source>
</reference>
<dbReference type="SUPFAM" id="SSF53474">
    <property type="entry name" value="alpha/beta-Hydrolases"/>
    <property type="match status" value="1"/>
</dbReference>
<dbReference type="PRINTS" id="PR00111">
    <property type="entry name" value="ABHYDROLASE"/>
</dbReference>
<feature type="domain" description="AB hydrolase-1" evidence="1">
    <location>
        <begin position="26"/>
        <end position="251"/>
    </location>
</feature>
<dbReference type="Pfam" id="PF00561">
    <property type="entry name" value="Abhydrolase_1"/>
    <property type="match status" value="1"/>
</dbReference>
<evidence type="ECO:0000259" key="1">
    <source>
        <dbReference type="Pfam" id="PF00561"/>
    </source>
</evidence>
<dbReference type="InterPro" id="IPR029058">
    <property type="entry name" value="AB_hydrolase_fold"/>
</dbReference>
<organism evidence="2 3">
    <name type="scientific">Streptomyces crystallinus</name>
    <dbReference type="NCBI Taxonomy" id="68191"/>
    <lineage>
        <taxon>Bacteria</taxon>
        <taxon>Bacillati</taxon>
        <taxon>Actinomycetota</taxon>
        <taxon>Actinomycetes</taxon>
        <taxon>Kitasatosporales</taxon>
        <taxon>Streptomycetaceae</taxon>
        <taxon>Streptomyces</taxon>
    </lineage>
</organism>
<dbReference type="EMBL" id="BAAACA010000014">
    <property type="protein sequence ID" value="GAA0594440.1"/>
    <property type="molecule type" value="Genomic_DNA"/>
</dbReference>
<dbReference type="GO" id="GO:0016787">
    <property type="term" value="F:hydrolase activity"/>
    <property type="evidence" value="ECO:0007669"/>
    <property type="project" value="UniProtKB-KW"/>
</dbReference>
<comment type="caution">
    <text evidence="2">The sequence shown here is derived from an EMBL/GenBank/DDBJ whole genome shotgun (WGS) entry which is preliminary data.</text>
</comment>
<protein>
    <submittedName>
        <fullName evidence="2">Alpha/beta hydrolase</fullName>
    </submittedName>
</protein>
<keyword evidence="3" id="KW-1185">Reference proteome</keyword>
<sequence length="279" mass="29784">MSCSEVTVVRDGVRLSCRDWAGQGAPVVLLHGLAGHAGEWDGLARDLSPRHRVVAVDQRGHGASERQPREVTRAAYVADVIAVVDRLGLDRPVLVGQSLGGHTAMLTAAAHPERIGGLVLVEAGAGGPSPDTPAEVGALLDAWPTPFPSRRAATEFFGGGPAGEAWAAGLEQRDGGWWPRFDREVMTASLAENATRSFWDEWAAVTCPTLAIWGQRGIIAPEEIDRMLRHRPATTAMSVLGAGHDVHLEQPEIVREAVQRFLARTSQTVVPGRSGLSRA</sequence>
<dbReference type="InterPro" id="IPR050228">
    <property type="entry name" value="Carboxylesterase_BioH"/>
</dbReference>
<dbReference type="Gene3D" id="3.40.50.1820">
    <property type="entry name" value="alpha/beta hydrolase"/>
    <property type="match status" value="1"/>
</dbReference>
<accession>A0ABP3QNS6</accession>
<dbReference type="InterPro" id="IPR000073">
    <property type="entry name" value="AB_hydrolase_1"/>
</dbReference>
<dbReference type="PANTHER" id="PTHR43194">
    <property type="entry name" value="HYDROLASE ALPHA/BETA FOLD FAMILY"/>
    <property type="match status" value="1"/>
</dbReference>
<proteinExistence type="predicted"/>